<evidence type="ECO:0000259" key="2">
    <source>
        <dbReference type="Pfam" id="PF00534"/>
    </source>
</evidence>
<protein>
    <recommendedName>
        <fullName evidence="2">Glycosyl transferase family 1 domain-containing protein</fullName>
    </recommendedName>
</protein>
<reference evidence="3" key="1">
    <citation type="journal article" date="2014" name="Front. Microbiol.">
        <title>High frequency of phylogenetically diverse reductive dehalogenase-homologous genes in deep subseafloor sedimentary metagenomes.</title>
        <authorList>
            <person name="Kawai M."/>
            <person name="Futagami T."/>
            <person name="Toyoda A."/>
            <person name="Takaki Y."/>
            <person name="Nishi S."/>
            <person name="Hori S."/>
            <person name="Arai W."/>
            <person name="Tsubouchi T."/>
            <person name="Morono Y."/>
            <person name="Uchiyama I."/>
            <person name="Ito T."/>
            <person name="Fujiyama A."/>
            <person name="Inagaki F."/>
            <person name="Takami H."/>
        </authorList>
    </citation>
    <scope>NUCLEOTIDE SEQUENCE</scope>
    <source>
        <strain evidence="3">Expedition CK06-06</strain>
    </source>
</reference>
<feature type="domain" description="Glycosyl transferase family 1" evidence="2">
    <location>
        <begin position="14"/>
        <end position="186"/>
    </location>
</feature>
<dbReference type="PANTHER" id="PTHR46401">
    <property type="entry name" value="GLYCOSYLTRANSFERASE WBBK-RELATED"/>
    <property type="match status" value="1"/>
</dbReference>
<feature type="non-terminal residue" evidence="3">
    <location>
        <position position="1"/>
    </location>
</feature>
<organism evidence="3">
    <name type="scientific">marine sediment metagenome</name>
    <dbReference type="NCBI Taxonomy" id="412755"/>
    <lineage>
        <taxon>unclassified sequences</taxon>
        <taxon>metagenomes</taxon>
        <taxon>ecological metagenomes</taxon>
    </lineage>
</organism>
<comment type="caution">
    <text evidence="3">The sequence shown here is derived from an EMBL/GenBank/DDBJ whole genome shotgun (WGS) entry which is preliminary data.</text>
</comment>
<dbReference type="GO" id="GO:0016757">
    <property type="term" value="F:glycosyltransferase activity"/>
    <property type="evidence" value="ECO:0007669"/>
    <property type="project" value="InterPro"/>
</dbReference>
<proteinExistence type="predicted"/>
<evidence type="ECO:0000313" key="3">
    <source>
        <dbReference type="EMBL" id="GAH49145.1"/>
    </source>
</evidence>
<dbReference type="CDD" id="cd03801">
    <property type="entry name" value="GT4_PimA-like"/>
    <property type="match status" value="1"/>
</dbReference>
<dbReference type="SUPFAM" id="SSF53756">
    <property type="entry name" value="UDP-Glycosyltransferase/glycogen phosphorylase"/>
    <property type="match status" value="1"/>
</dbReference>
<dbReference type="Pfam" id="PF00534">
    <property type="entry name" value="Glycos_transf_1"/>
    <property type="match status" value="1"/>
</dbReference>
<accession>X1GWC4</accession>
<dbReference type="EMBL" id="BARU01024411">
    <property type="protein sequence ID" value="GAH49145.1"/>
    <property type="molecule type" value="Genomic_DNA"/>
</dbReference>
<name>X1GWC4_9ZZZZ</name>
<sequence length="206" mass="23920">GVNIEDFDSIDKSKDQLRKDLDLPTDKKIITYTGALYGNKGIEELLYCASEYENYLFLFIGGVEEQIKKYESYIQSQFRRKLPNIIFTGYVEHEKIATYLKASDILVAPYPQKGYTVYHLSSIKLIEYMASKTPVITSDLPSIRDIISEDQVTFFQPDNPRDLCEKIKLVFDNYEQAKGRAARAYERVGDFSWNKRAEKIIRLLQN</sequence>
<dbReference type="PANTHER" id="PTHR46401:SF2">
    <property type="entry name" value="GLYCOSYLTRANSFERASE WBBK-RELATED"/>
    <property type="match status" value="1"/>
</dbReference>
<dbReference type="AlphaFoldDB" id="X1GWC4"/>
<dbReference type="Gene3D" id="3.40.50.2000">
    <property type="entry name" value="Glycogen Phosphorylase B"/>
    <property type="match status" value="1"/>
</dbReference>
<dbReference type="InterPro" id="IPR001296">
    <property type="entry name" value="Glyco_trans_1"/>
</dbReference>
<dbReference type="GO" id="GO:0009103">
    <property type="term" value="P:lipopolysaccharide biosynthetic process"/>
    <property type="evidence" value="ECO:0007669"/>
    <property type="project" value="TreeGrafter"/>
</dbReference>
<gene>
    <name evidence="3" type="ORF">S03H2_39473</name>
</gene>
<keyword evidence="1" id="KW-0808">Transferase</keyword>
<evidence type="ECO:0000256" key="1">
    <source>
        <dbReference type="ARBA" id="ARBA00022679"/>
    </source>
</evidence>